<name>A0A8C3Y3J1_CATUS</name>
<accession>A0A8C3Y3J1</accession>
<evidence type="ECO:0000313" key="2">
    <source>
        <dbReference type="Proteomes" id="UP000694563"/>
    </source>
</evidence>
<dbReference type="Proteomes" id="UP000694563">
    <property type="component" value="Chromosome 12"/>
</dbReference>
<reference evidence="1" key="2">
    <citation type="submission" date="2025-08" db="UniProtKB">
        <authorList>
            <consortium name="Ensembl"/>
        </authorList>
    </citation>
    <scope>IDENTIFICATION</scope>
</reference>
<reference evidence="1" key="1">
    <citation type="submission" date="2020-10" db="EMBL/GenBank/DDBJ databases">
        <title>Catharus ustulatus (Swainson's thrush) genome, bCatUst1, primary haplotype v2.</title>
        <authorList>
            <person name="Delmore K."/>
            <person name="Vafadar M."/>
            <person name="Formenti G."/>
            <person name="Chow W."/>
            <person name="Pelan S."/>
            <person name="Howe K."/>
            <person name="Rhie A."/>
            <person name="Mountcastle J."/>
            <person name="Haase B."/>
            <person name="Fedrigo O."/>
            <person name="Jarvis E.D."/>
        </authorList>
    </citation>
    <scope>NUCLEOTIDE SEQUENCE [LARGE SCALE GENOMIC DNA]</scope>
</reference>
<evidence type="ECO:0000313" key="1">
    <source>
        <dbReference type="Ensembl" id="ENSCUSP00005012932.1"/>
    </source>
</evidence>
<organism evidence="1 2">
    <name type="scientific">Catharus ustulatus</name>
    <name type="common">Russet-backed thrush</name>
    <name type="synonym">Hylocichla ustulatus</name>
    <dbReference type="NCBI Taxonomy" id="91951"/>
    <lineage>
        <taxon>Eukaryota</taxon>
        <taxon>Metazoa</taxon>
        <taxon>Chordata</taxon>
        <taxon>Craniata</taxon>
        <taxon>Vertebrata</taxon>
        <taxon>Euteleostomi</taxon>
        <taxon>Archelosauria</taxon>
        <taxon>Archosauria</taxon>
        <taxon>Dinosauria</taxon>
        <taxon>Saurischia</taxon>
        <taxon>Theropoda</taxon>
        <taxon>Coelurosauria</taxon>
        <taxon>Aves</taxon>
        <taxon>Neognathae</taxon>
        <taxon>Neoaves</taxon>
        <taxon>Telluraves</taxon>
        <taxon>Australaves</taxon>
        <taxon>Passeriformes</taxon>
        <taxon>Turdidae</taxon>
        <taxon>Catharus</taxon>
    </lineage>
</organism>
<dbReference type="AlphaFoldDB" id="A0A8C3Y3J1"/>
<reference evidence="1" key="3">
    <citation type="submission" date="2025-09" db="UniProtKB">
        <authorList>
            <consortium name="Ensembl"/>
        </authorList>
    </citation>
    <scope>IDENTIFICATION</scope>
</reference>
<sequence length="117" mass="12206">IPPALHGLCRAAPAPELPPSSSAWLYRASPSTRAASLQLCMGCAEQHQHQSCLPPALHAPSTRAASLQLCMDPAPELPPSQLASARTPARALQAPLATHTTLAGAPGTGYRSRAEIW</sequence>
<dbReference type="Ensembl" id="ENSCUST00005013460.1">
    <property type="protein sequence ID" value="ENSCUSP00005012932.1"/>
    <property type="gene ID" value="ENSCUSG00005008315.1"/>
</dbReference>
<proteinExistence type="predicted"/>
<keyword evidence="2" id="KW-1185">Reference proteome</keyword>
<protein>
    <submittedName>
        <fullName evidence="1">Uncharacterized protein</fullName>
    </submittedName>
</protein>